<dbReference type="PANTHER" id="PTHR36423:SF2">
    <property type="entry name" value="AFR070WP"/>
    <property type="match status" value="1"/>
</dbReference>
<dbReference type="VEuPathDB" id="FungiDB:CXQ85_003594"/>
<dbReference type="RefSeq" id="XP_025340677.1">
    <property type="nucleotide sequence ID" value="XM_025487229.1"/>
</dbReference>
<evidence type="ECO:0000313" key="2">
    <source>
        <dbReference type="Proteomes" id="UP000244309"/>
    </source>
</evidence>
<organism evidence="1 2">
    <name type="scientific">Candidozyma haemuli</name>
    <dbReference type="NCBI Taxonomy" id="45357"/>
    <lineage>
        <taxon>Eukaryota</taxon>
        <taxon>Fungi</taxon>
        <taxon>Dikarya</taxon>
        <taxon>Ascomycota</taxon>
        <taxon>Saccharomycotina</taxon>
        <taxon>Pichiomycetes</taxon>
        <taxon>Metschnikowiaceae</taxon>
        <taxon>Candidozyma</taxon>
    </lineage>
</organism>
<dbReference type="Proteomes" id="UP000244309">
    <property type="component" value="Unassembled WGS sequence"/>
</dbReference>
<dbReference type="SUPFAM" id="SSF143410">
    <property type="entry name" value="DOPA-like"/>
    <property type="match status" value="1"/>
</dbReference>
<dbReference type="GeneID" id="37008924"/>
<dbReference type="Pfam" id="PF08883">
    <property type="entry name" value="DOPA_dioxygen"/>
    <property type="match status" value="1"/>
</dbReference>
<dbReference type="OrthoDB" id="9970095at2759"/>
<name>A0A2V1AN94_9ASCO</name>
<dbReference type="PANTHER" id="PTHR36423">
    <property type="entry name" value="AFR070WP"/>
    <property type="match status" value="1"/>
</dbReference>
<dbReference type="Gene3D" id="3.30.70.1240">
    <property type="entry name" value="DOPA-like domains"/>
    <property type="match status" value="1"/>
</dbReference>
<comment type="caution">
    <text evidence="1">The sequence shown here is derived from an EMBL/GenBank/DDBJ whole genome shotgun (WGS) entry which is preliminary data.</text>
</comment>
<gene>
    <name evidence="1" type="ORF">CXQ85_003594</name>
</gene>
<proteinExistence type="predicted"/>
<dbReference type="InterPro" id="IPR014980">
    <property type="entry name" value="DOPA_dioxygen"/>
</dbReference>
<dbReference type="InterPro" id="IPR023389">
    <property type="entry name" value="DOPA-like_sf"/>
</dbReference>
<sequence>MEYLTHLNKENPELATTPKYPDLTWTDPVVFWDFHVYYDGETRDEANALKHKILEDFPKEAEEGSIIVKQLKVEKAIGPHYDLFWEVDVARVDVFAKILSWFVQHHGNLSVLVHPQTGFDLLDHTTHALWLGEKKQLKTFIFPDHPTGVPAFGVPSKPQPEK</sequence>
<reference evidence="1 2" key="1">
    <citation type="submission" date="2017-12" db="EMBL/GenBank/DDBJ databases">
        <title>Genome Sequence of a Multidrug-Resistant Candida haemulonii Isolate from a Patient with Chronic Leg Ulcers in Israel.</title>
        <authorList>
            <person name="Chow N.A."/>
            <person name="Gade L."/>
            <person name="Batra D."/>
            <person name="Rowe L.A."/>
            <person name="Ben-Ami R."/>
            <person name="Loparev V.N."/>
            <person name="Litvintseva A.P."/>
        </authorList>
    </citation>
    <scope>NUCLEOTIDE SEQUENCE [LARGE SCALE GENOMIC DNA]</scope>
    <source>
        <strain evidence="1 2">B11899</strain>
    </source>
</reference>
<evidence type="ECO:0000313" key="1">
    <source>
        <dbReference type="EMBL" id="PVH19737.1"/>
    </source>
</evidence>
<evidence type="ECO:0008006" key="3">
    <source>
        <dbReference type="Google" id="ProtNLM"/>
    </source>
</evidence>
<dbReference type="AlphaFoldDB" id="A0A2V1AN94"/>
<keyword evidence="2" id="KW-1185">Reference proteome</keyword>
<dbReference type="EMBL" id="PKFO01000002">
    <property type="protein sequence ID" value="PVH19737.1"/>
    <property type="molecule type" value="Genomic_DNA"/>
</dbReference>
<accession>A0A2V1AN94</accession>
<protein>
    <recommendedName>
        <fullName evidence="3">DOPA 4,5-dioxygenase</fullName>
    </recommendedName>
</protein>